<reference evidence="13 14" key="1">
    <citation type="submission" date="2020-08" db="EMBL/GenBank/DDBJ databases">
        <title>Plant Genome Project.</title>
        <authorList>
            <person name="Zhang R.-G."/>
        </authorList>
    </citation>
    <scope>NUCLEOTIDE SEQUENCE [LARGE SCALE GENOMIC DNA]</scope>
    <source>
        <tissue evidence="13">Rhizome</tissue>
    </source>
</reference>
<evidence type="ECO:0000256" key="5">
    <source>
        <dbReference type="ARBA" id="ARBA00022801"/>
    </source>
</evidence>
<dbReference type="GO" id="GO:0004435">
    <property type="term" value="F:phosphatidylinositol-4,5-bisphosphate phospholipase C activity"/>
    <property type="evidence" value="ECO:0007669"/>
    <property type="project" value="UniProtKB-EC"/>
</dbReference>
<evidence type="ECO:0000256" key="4">
    <source>
        <dbReference type="ARBA" id="ARBA00022475"/>
    </source>
</evidence>
<dbReference type="Pfam" id="PF00388">
    <property type="entry name" value="PI-PLC-X"/>
    <property type="match status" value="1"/>
</dbReference>
<dbReference type="CDD" id="cd08599">
    <property type="entry name" value="PI-PLCc_plant"/>
    <property type="match status" value="1"/>
</dbReference>
<evidence type="ECO:0000256" key="6">
    <source>
        <dbReference type="ARBA" id="ARBA00022963"/>
    </source>
</evidence>
<dbReference type="Proteomes" id="UP000734854">
    <property type="component" value="Unassembled WGS sequence"/>
</dbReference>
<dbReference type="InterPro" id="IPR017946">
    <property type="entry name" value="PLC-like_Pdiesterase_TIM-brl"/>
</dbReference>
<evidence type="ECO:0000256" key="9">
    <source>
        <dbReference type="RuleBase" id="RU361133"/>
    </source>
</evidence>
<evidence type="ECO:0000256" key="2">
    <source>
        <dbReference type="ARBA" id="ARBA00004202"/>
    </source>
</evidence>
<accession>A0A8J5LQD9</accession>
<evidence type="ECO:0000313" key="14">
    <source>
        <dbReference type="Proteomes" id="UP000734854"/>
    </source>
</evidence>
<dbReference type="GO" id="GO:0048015">
    <property type="term" value="P:phosphatidylinositol-mediated signaling"/>
    <property type="evidence" value="ECO:0007669"/>
    <property type="project" value="TreeGrafter"/>
</dbReference>
<name>A0A8J5LQD9_ZINOF</name>
<dbReference type="GO" id="GO:0051209">
    <property type="term" value="P:release of sequestered calcium ion into cytosol"/>
    <property type="evidence" value="ECO:0007669"/>
    <property type="project" value="TreeGrafter"/>
</dbReference>
<dbReference type="AlphaFoldDB" id="A0A8J5LQD9"/>
<evidence type="ECO:0000256" key="8">
    <source>
        <dbReference type="ARBA" id="ARBA00023224"/>
    </source>
</evidence>
<dbReference type="EC" id="3.1.4.11" evidence="3 9"/>
<evidence type="ECO:0000256" key="3">
    <source>
        <dbReference type="ARBA" id="ARBA00012368"/>
    </source>
</evidence>
<dbReference type="InterPro" id="IPR000909">
    <property type="entry name" value="PLipase_C_PInositol-sp_X_dom"/>
</dbReference>
<dbReference type="SMART" id="SM00149">
    <property type="entry name" value="PLCYc"/>
    <property type="match status" value="1"/>
</dbReference>
<dbReference type="SUPFAM" id="SSF49562">
    <property type="entry name" value="C2 domain (Calcium/lipid-binding domain, CaLB)"/>
    <property type="match status" value="1"/>
</dbReference>
<comment type="catalytic activity">
    <reaction evidence="1 9">
        <text>a 1,2-diacyl-sn-glycero-3-phospho-(1D-myo-inositol-4,5-bisphosphate) + H2O = 1D-myo-inositol 1,4,5-trisphosphate + a 1,2-diacyl-sn-glycerol + H(+)</text>
        <dbReference type="Rhea" id="RHEA:33179"/>
        <dbReference type="ChEBI" id="CHEBI:15377"/>
        <dbReference type="ChEBI" id="CHEBI:15378"/>
        <dbReference type="ChEBI" id="CHEBI:17815"/>
        <dbReference type="ChEBI" id="CHEBI:58456"/>
        <dbReference type="ChEBI" id="CHEBI:203600"/>
        <dbReference type="EC" id="3.1.4.11"/>
    </reaction>
</comment>
<comment type="caution">
    <text evidence="13">The sequence shown here is derived from an EMBL/GenBank/DDBJ whole genome shotgun (WGS) entry which is preliminary data.</text>
</comment>
<keyword evidence="5 9" id="KW-0378">Hydrolase</keyword>
<proteinExistence type="predicted"/>
<keyword evidence="6 9" id="KW-0442">Lipid degradation</keyword>
<dbReference type="Gene3D" id="1.10.238.10">
    <property type="entry name" value="EF-hand"/>
    <property type="match status" value="1"/>
</dbReference>
<dbReference type="Gene3D" id="2.60.40.150">
    <property type="entry name" value="C2 domain"/>
    <property type="match status" value="1"/>
</dbReference>
<keyword evidence="9" id="KW-0443">Lipid metabolism</keyword>
<dbReference type="GO" id="GO:0005886">
    <property type="term" value="C:plasma membrane"/>
    <property type="evidence" value="ECO:0007669"/>
    <property type="project" value="UniProtKB-SubCell"/>
</dbReference>
<dbReference type="SMART" id="SM00239">
    <property type="entry name" value="C2"/>
    <property type="match status" value="1"/>
</dbReference>
<evidence type="ECO:0000256" key="1">
    <source>
        <dbReference type="ARBA" id="ARBA00001195"/>
    </source>
</evidence>
<keyword evidence="4" id="KW-1003">Cell membrane</keyword>
<dbReference type="Pfam" id="PF00168">
    <property type="entry name" value="C2"/>
    <property type="match status" value="1"/>
</dbReference>
<dbReference type="PROSITE" id="PS50008">
    <property type="entry name" value="PIPLC_Y_DOMAIN"/>
    <property type="match status" value="1"/>
</dbReference>
<dbReference type="InterPro" id="IPR035892">
    <property type="entry name" value="C2_domain_sf"/>
</dbReference>
<evidence type="ECO:0000259" key="11">
    <source>
        <dbReference type="PROSITE" id="PS50004"/>
    </source>
</evidence>
<dbReference type="SUPFAM" id="SSF51695">
    <property type="entry name" value="PLC-like phosphodiesterases"/>
    <property type="match status" value="1"/>
</dbReference>
<evidence type="ECO:0000256" key="10">
    <source>
        <dbReference type="SAM" id="MobiDB-lite"/>
    </source>
</evidence>
<organism evidence="13 14">
    <name type="scientific">Zingiber officinale</name>
    <name type="common">Ginger</name>
    <name type="synonym">Amomum zingiber</name>
    <dbReference type="NCBI Taxonomy" id="94328"/>
    <lineage>
        <taxon>Eukaryota</taxon>
        <taxon>Viridiplantae</taxon>
        <taxon>Streptophyta</taxon>
        <taxon>Embryophyta</taxon>
        <taxon>Tracheophyta</taxon>
        <taxon>Spermatophyta</taxon>
        <taxon>Magnoliopsida</taxon>
        <taxon>Liliopsida</taxon>
        <taxon>Zingiberales</taxon>
        <taxon>Zingiberaceae</taxon>
        <taxon>Zingiber</taxon>
    </lineage>
</organism>
<dbReference type="GO" id="GO:0006950">
    <property type="term" value="P:response to stress"/>
    <property type="evidence" value="ECO:0007669"/>
    <property type="project" value="UniProtKB-ARBA"/>
</dbReference>
<dbReference type="Gene3D" id="3.20.20.190">
    <property type="entry name" value="Phosphatidylinositol (PI) phosphodiesterase"/>
    <property type="match status" value="1"/>
</dbReference>
<dbReference type="InterPro" id="IPR011992">
    <property type="entry name" value="EF-hand-dom_pair"/>
</dbReference>
<dbReference type="InterPro" id="IPR000008">
    <property type="entry name" value="C2_dom"/>
</dbReference>
<dbReference type="PANTHER" id="PTHR10336:SF212">
    <property type="entry name" value="PHOSPHOINOSITIDE PHOSPHOLIPASE C"/>
    <property type="match status" value="1"/>
</dbReference>
<dbReference type="PRINTS" id="PR00390">
    <property type="entry name" value="PHPHLIPASEC"/>
</dbReference>
<evidence type="ECO:0000259" key="12">
    <source>
        <dbReference type="PROSITE" id="PS50008"/>
    </source>
</evidence>
<evidence type="ECO:0000313" key="13">
    <source>
        <dbReference type="EMBL" id="KAG6533980.1"/>
    </source>
</evidence>
<dbReference type="EMBL" id="JACMSC010000002">
    <property type="protein sequence ID" value="KAG6533980.1"/>
    <property type="molecule type" value="Genomic_DNA"/>
</dbReference>
<dbReference type="PANTHER" id="PTHR10336">
    <property type="entry name" value="PHOSPHOINOSITIDE-SPECIFIC PHOSPHOLIPASE C FAMILY PROTEIN"/>
    <property type="match status" value="1"/>
</dbReference>
<dbReference type="CDD" id="cd00275">
    <property type="entry name" value="C2_PLC_like"/>
    <property type="match status" value="1"/>
</dbReference>
<dbReference type="InterPro" id="IPR001711">
    <property type="entry name" value="PLipase_C_Pinositol-sp_Y"/>
</dbReference>
<feature type="domain" description="PI-PLC Y-box" evidence="12">
    <location>
        <begin position="334"/>
        <end position="420"/>
    </location>
</feature>
<dbReference type="GO" id="GO:0016042">
    <property type="term" value="P:lipid catabolic process"/>
    <property type="evidence" value="ECO:0007669"/>
    <property type="project" value="UniProtKB-KW"/>
</dbReference>
<dbReference type="PROSITE" id="PS50004">
    <property type="entry name" value="C2"/>
    <property type="match status" value="1"/>
</dbReference>
<keyword evidence="8" id="KW-0807">Transducer</keyword>
<dbReference type="InterPro" id="IPR001192">
    <property type="entry name" value="PI-PLC_fam"/>
</dbReference>
<keyword evidence="7" id="KW-0472">Membrane</keyword>
<dbReference type="PROSITE" id="PS50007">
    <property type="entry name" value="PIPLC_X_DOMAIN"/>
    <property type="match status" value="1"/>
</dbReference>
<dbReference type="Pfam" id="PF00387">
    <property type="entry name" value="PI-PLC-Y"/>
    <property type="match status" value="1"/>
</dbReference>
<evidence type="ECO:0000256" key="7">
    <source>
        <dbReference type="ARBA" id="ARBA00023136"/>
    </source>
</evidence>
<dbReference type="FunFam" id="3.20.20.190:FF:000010">
    <property type="entry name" value="Phosphoinositide phospholipase C"/>
    <property type="match status" value="1"/>
</dbReference>
<feature type="region of interest" description="Disordered" evidence="10">
    <location>
        <begin position="260"/>
        <end position="301"/>
    </location>
</feature>
<gene>
    <name evidence="13" type="ORF">ZIOFF_007860</name>
</gene>
<comment type="subcellular location">
    <subcellularLocation>
        <location evidence="2">Cell membrane</location>
        <topology evidence="2">Peripheral membrane protein</topology>
    </subcellularLocation>
</comment>
<sequence>MGTYTCCLCFTRRFRSAEVQPPADVRAAFEAHTEGATHMNADQLRRFLNEAQGEATPDDADRIIEQTIQLRPRQPFLAILSKPALTVEDFYNYLFSEDLNPPVRSQVHQDMTAPLSHYYIYTGHNSYLTGNQLSSDCSDVPIIKALQDGVRVIELDMWPNSTKDDIDILHGRTLTSPVELIKCLRSIKEYAFTASPYPVIITLEDHLTPDLQAKVAQMVVETFGDMLYYPESESSNEFPSPEALKERIIISTKPPKEYLEAKNDKENNCDTQDVNESDDEAWGKEVPDVQTELESADKSSPPEYKSLITIRAGKPKGDLSDALKVDPDKLRRLSLSEKELAKAAASHGLDLVRFTQRNLLRIYPKGTRVNSSNYNPFVGWIHGAQMVAFNMQGYGRSLWLMHGFYKVNGGCGYVKKPEFLLKNEPNDGNFDPKAKFPVKKTLKVKVYMGDGWRVDFNQTHFDSYSPPDFYTRLGIAGVPSDTTMKKTKAIEDNWIPVWDEEFIFPLTVPELALLRIEVHEHDKSGKDDFAGQTCLPVSELRQGFRSVPLFDRKGMKFKSVRLLMRFEFE</sequence>
<protein>
    <recommendedName>
        <fullName evidence="3 9">Phosphoinositide phospholipase C</fullName>
        <ecNumber evidence="3 9">3.1.4.11</ecNumber>
    </recommendedName>
</protein>
<dbReference type="SMART" id="SM00148">
    <property type="entry name" value="PLCXc"/>
    <property type="match status" value="1"/>
</dbReference>
<feature type="domain" description="C2" evidence="11">
    <location>
        <begin position="421"/>
        <end position="551"/>
    </location>
</feature>
<dbReference type="FunFam" id="2.60.40.150:FF:000060">
    <property type="entry name" value="Phosphoinositide phospholipase C"/>
    <property type="match status" value="1"/>
</dbReference>
<keyword evidence="14" id="KW-1185">Reference proteome</keyword>
<dbReference type="SUPFAM" id="SSF47473">
    <property type="entry name" value="EF-hand"/>
    <property type="match status" value="1"/>
</dbReference>